<reference evidence="2 3" key="1">
    <citation type="submission" date="2019-04" db="EMBL/GenBank/DDBJ databases">
        <authorList>
            <person name="Van Vliet M D."/>
        </authorList>
    </citation>
    <scope>NUCLEOTIDE SEQUENCE [LARGE SCALE GENOMIC DNA]</scope>
    <source>
        <strain evidence="2 3">F1</strain>
    </source>
</reference>
<gene>
    <name evidence="2" type="ORF">PDESU_02988</name>
</gene>
<organism evidence="2 3">
    <name type="scientific">Pontiella desulfatans</name>
    <dbReference type="NCBI Taxonomy" id="2750659"/>
    <lineage>
        <taxon>Bacteria</taxon>
        <taxon>Pseudomonadati</taxon>
        <taxon>Kiritimatiellota</taxon>
        <taxon>Kiritimatiellia</taxon>
        <taxon>Kiritimatiellales</taxon>
        <taxon>Pontiellaceae</taxon>
        <taxon>Pontiella</taxon>
    </lineage>
</organism>
<dbReference type="Proteomes" id="UP000366872">
    <property type="component" value="Unassembled WGS sequence"/>
</dbReference>
<evidence type="ECO:0000313" key="2">
    <source>
        <dbReference type="EMBL" id="VGO14427.1"/>
    </source>
</evidence>
<evidence type="ECO:0000256" key="1">
    <source>
        <dbReference type="SAM" id="Phobius"/>
    </source>
</evidence>
<proteinExistence type="predicted"/>
<protein>
    <submittedName>
        <fullName evidence="2">Uncharacterized protein</fullName>
    </submittedName>
</protein>
<sequence>MQKPVKRNGCSRVWLLVFLDLAQGDALNGRFLIVIPVFFCAVLLGVGLNAHRLPGIADAPPDSVDSVPSAKIYTHEVAEGMSIQSGALPGVRLVEFDSCRIEKQRKGGFSFGAFNILVIDQLKIAIPRKQAGAGGEGGLPAGSGFNRDDLEIEFRKILSAYPRFSALEIRGLSVDLAGRDGGLVRVLEAGLATAGRNKTLELSTCEFLTDTGSRIRCGKASMALEPPFAVSTEQGAFRVAGLLDGRDAMFARYKQGAVE</sequence>
<feature type="transmembrane region" description="Helical" evidence="1">
    <location>
        <begin position="34"/>
        <end position="51"/>
    </location>
</feature>
<keyword evidence="1" id="KW-0812">Transmembrane</keyword>
<keyword evidence="1" id="KW-0472">Membrane</keyword>
<dbReference type="EMBL" id="CAAHFG010000001">
    <property type="protein sequence ID" value="VGO14427.1"/>
    <property type="molecule type" value="Genomic_DNA"/>
</dbReference>
<keyword evidence="1" id="KW-1133">Transmembrane helix</keyword>
<name>A0A6C2U3K4_PONDE</name>
<keyword evidence="3" id="KW-1185">Reference proteome</keyword>
<accession>A0A6C2U3K4</accession>
<dbReference type="AlphaFoldDB" id="A0A6C2U3K4"/>
<evidence type="ECO:0000313" key="3">
    <source>
        <dbReference type="Proteomes" id="UP000366872"/>
    </source>
</evidence>